<comment type="caution">
    <text evidence="1">The sequence shown here is derived from an EMBL/GenBank/DDBJ whole genome shotgun (WGS) entry which is preliminary data.</text>
</comment>
<organism evidence="1 2">
    <name type="scientific">Racocetra persica</name>
    <dbReference type="NCBI Taxonomy" id="160502"/>
    <lineage>
        <taxon>Eukaryota</taxon>
        <taxon>Fungi</taxon>
        <taxon>Fungi incertae sedis</taxon>
        <taxon>Mucoromycota</taxon>
        <taxon>Glomeromycotina</taxon>
        <taxon>Glomeromycetes</taxon>
        <taxon>Diversisporales</taxon>
        <taxon>Gigasporaceae</taxon>
        <taxon>Racocetra</taxon>
    </lineage>
</organism>
<evidence type="ECO:0000313" key="2">
    <source>
        <dbReference type="Proteomes" id="UP000789920"/>
    </source>
</evidence>
<name>A0ACA9LQ30_9GLOM</name>
<evidence type="ECO:0000313" key="1">
    <source>
        <dbReference type="EMBL" id="CAG8542095.1"/>
    </source>
</evidence>
<keyword evidence="2" id="KW-1185">Reference proteome</keyword>
<sequence length="59" mass="6897">QGYYLHHRDLVIAYKLDIKYPHTMLLYDYSITTQVLAVGKIEVWLQKAVEVASLKLPHI</sequence>
<proteinExistence type="predicted"/>
<dbReference type="EMBL" id="CAJVQC010004552">
    <property type="protein sequence ID" value="CAG8542095.1"/>
    <property type="molecule type" value="Genomic_DNA"/>
</dbReference>
<reference evidence="1" key="1">
    <citation type="submission" date="2021-06" db="EMBL/GenBank/DDBJ databases">
        <authorList>
            <person name="Kallberg Y."/>
            <person name="Tangrot J."/>
            <person name="Rosling A."/>
        </authorList>
    </citation>
    <scope>NUCLEOTIDE SEQUENCE</scope>
    <source>
        <strain evidence="1">MA461A</strain>
    </source>
</reference>
<dbReference type="Proteomes" id="UP000789920">
    <property type="component" value="Unassembled WGS sequence"/>
</dbReference>
<feature type="non-terminal residue" evidence="1">
    <location>
        <position position="1"/>
    </location>
</feature>
<gene>
    <name evidence="1" type="ORF">RPERSI_LOCUS3596</name>
</gene>
<accession>A0ACA9LQ30</accession>
<protein>
    <submittedName>
        <fullName evidence="1">11617_t:CDS:1</fullName>
    </submittedName>
</protein>